<dbReference type="Pfam" id="PF01494">
    <property type="entry name" value="FAD_binding_3"/>
    <property type="match status" value="1"/>
</dbReference>
<keyword evidence="5" id="KW-1185">Reference proteome</keyword>
<dbReference type="InterPro" id="IPR036188">
    <property type="entry name" value="FAD/NAD-bd_sf"/>
</dbReference>
<gene>
    <name evidence="4" type="ORF">DPV79_13125</name>
</gene>
<accession>A0A365QWF0</accession>
<dbReference type="PANTHER" id="PTHR43747:SF5">
    <property type="entry name" value="FAD-BINDING DOMAIN-CONTAINING PROTEIN"/>
    <property type="match status" value="1"/>
</dbReference>
<dbReference type="InterPro" id="IPR050816">
    <property type="entry name" value="Flavin-dep_Halogenase_NPB"/>
</dbReference>
<dbReference type="GO" id="GO:0071949">
    <property type="term" value="F:FAD binding"/>
    <property type="evidence" value="ECO:0007669"/>
    <property type="project" value="InterPro"/>
</dbReference>
<dbReference type="GO" id="GO:0016491">
    <property type="term" value="F:oxidoreductase activity"/>
    <property type="evidence" value="ECO:0007669"/>
    <property type="project" value="UniProtKB-KW"/>
</dbReference>
<name>A0A365QWF0_9BURK</name>
<organism evidence="4 5">
    <name type="scientific">Burkholderia reimsis</name>
    <dbReference type="NCBI Taxonomy" id="2234132"/>
    <lineage>
        <taxon>Bacteria</taxon>
        <taxon>Pseudomonadati</taxon>
        <taxon>Pseudomonadota</taxon>
        <taxon>Betaproteobacteria</taxon>
        <taxon>Burkholderiales</taxon>
        <taxon>Burkholderiaceae</taxon>
        <taxon>Burkholderia</taxon>
    </lineage>
</organism>
<feature type="region of interest" description="Disordered" evidence="2">
    <location>
        <begin position="561"/>
        <end position="590"/>
    </location>
</feature>
<evidence type="ECO:0000313" key="4">
    <source>
        <dbReference type="EMBL" id="RBB39658.1"/>
    </source>
</evidence>
<feature type="domain" description="FAD-binding" evidence="3">
    <location>
        <begin position="4"/>
        <end position="324"/>
    </location>
</feature>
<evidence type="ECO:0000259" key="3">
    <source>
        <dbReference type="Pfam" id="PF01494"/>
    </source>
</evidence>
<keyword evidence="1" id="KW-0560">Oxidoreductase</keyword>
<sequence>MSRIAIIGSGVSGNLAAMYFRKRLPGVEVIVIGRHDRERPLVGESTVELTTHFLKGLGLSQLLEERHYHKYGLTYYFKLSTDPACRRYVVHEAPGVIRMPAFNLNRWTFDRDIRQINDDIGVARIDGDVIGVDLGVGASSTHQLTIKRRDGDEMSFHADWIVDASGRNRFLARKLDLKKEPSYQRSSFWFRLKRFDRTALSRISAERIEHHCYDAYYVTHHFYGRGYWIWVIPMRSETGEDLVSIGITYRPEMSESDVSSVDDFLTRMRNDHPVLCDLVRSGEVHDVNSYRNYMYESKQYYSTDGWFLIGDAAFTFDPANSAGLAYLAQQIPHVAAMIQKDMGGVLRQSYVDCLEEHIQAQLALQDTWSKWYEIMHDPMRMAWTLLFANMAYFQILLPNYVNGGFLDGQQARQLAELLPRYSREKQPSPYPFPCLIDEIIDSRSAIGPELLPNLYDRSVNFDLYRADERARPRYAARYYWLLVVLRLRLMRYVAWQPSFKHISLAAHHLVGACKDAARSLVLRIRPSLFYKYGTAPSVLSSPFEPNGGFLRLPEVDRSQHPPLNTMNASGLTEGSGTFQQPSRADAVSAH</sequence>
<dbReference type="RefSeq" id="WP_113045595.1">
    <property type="nucleotide sequence ID" value="NZ_QMFZ01000009.1"/>
</dbReference>
<dbReference type="PANTHER" id="PTHR43747">
    <property type="entry name" value="FAD-BINDING PROTEIN"/>
    <property type="match status" value="1"/>
</dbReference>
<dbReference type="AlphaFoldDB" id="A0A365QWF0"/>
<evidence type="ECO:0000256" key="1">
    <source>
        <dbReference type="ARBA" id="ARBA00023002"/>
    </source>
</evidence>
<comment type="caution">
    <text evidence="4">The sequence shown here is derived from an EMBL/GenBank/DDBJ whole genome shotgun (WGS) entry which is preliminary data.</text>
</comment>
<dbReference type="Proteomes" id="UP000252458">
    <property type="component" value="Unassembled WGS sequence"/>
</dbReference>
<reference evidence="4 5" key="1">
    <citation type="submission" date="2018-06" db="EMBL/GenBank/DDBJ databases">
        <title>Draft genome sequence of Burkholderia reimsis strain BE51 isolated from a French agricultural soil.</title>
        <authorList>
            <person name="Esmaeel Q."/>
        </authorList>
    </citation>
    <scope>NUCLEOTIDE SEQUENCE [LARGE SCALE GENOMIC DNA]</scope>
    <source>
        <strain evidence="4 5">BE51</strain>
    </source>
</reference>
<dbReference type="EMBL" id="QMFZ01000009">
    <property type="protein sequence ID" value="RBB39658.1"/>
    <property type="molecule type" value="Genomic_DNA"/>
</dbReference>
<protein>
    <submittedName>
        <fullName evidence="4">NAD(P)/FAD-dependent oxidoreductase</fullName>
    </submittedName>
</protein>
<evidence type="ECO:0000313" key="5">
    <source>
        <dbReference type="Proteomes" id="UP000252458"/>
    </source>
</evidence>
<proteinExistence type="predicted"/>
<feature type="compositionally biased region" description="Polar residues" evidence="2">
    <location>
        <begin position="561"/>
        <end position="582"/>
    </location>
</feature>
<dbReference type="Gene3D" id="3.50.50.60">
    <property type="entry name" value="FAD/NAD(P)-binding domain"/>
    <property type="match status" value="1"/>
</dbReference>
<evidence type="ECO:0000256" key="2">
    <source>
        <dbReference type="SAM" id="MobiDB-lite"/>
    </source>
</evidence>
<dbReference type="SUPFAM" id="SSF51905">
    <property type="entry name" value="FAD/NAD(P)-binding domain"/>
    <property type="match status" value="1"/>
</dbReference>
<dbReference type="InterPro" id="IPR002938">
    <property type="entry name" value="FAD-bd"/>
</dbReference>